<feature type="region of interest" description="Disordered" evidence="2">
    <location>
        <begin position="366"/>
        <end position="470"/>
    </location>
</feature>
<feature type="compositionally biased region" description="Low complexity" evidence="2">
    <location>
        <begin position="155"/>
        <end position="176"/>
    </location>
</feature>
<evidence type="ECO:0000313" key="3">
    <source>
        <dbReference type="EMBL" id="OAD55305.1"/>
    </source>
</evidence>
<dbReference type="Proteomes" id="UP000250275">
    <property type="component" value="Unassembled WGS sequence"/>
</dbReference>
<dbReference type="GO" id="GO:0062129">
    <property type="term" value="C:chitin-based extracellular matrix"/>
    <property type="evidence" value="ECO:0007669"/>
    <property type="project" value="TreeGrafter"/>
</dbReference>
<dbReference type="GO" id="GO:0008010">
    <property type="term" value="F:structural constituent of chitin-based larval cuticle"/>
    <property type="evidence" value="ECO:0007669"/>
    <property type="project" value="TreeGrafter"/>
</dbReference>
<feature type="compositionally biased region" description="Pro residues" evidence="2">
    <location>
        <begin position="121"/>
        <end position="133"/>
    </location>
</feature>
<evidence type="ECO:0000256" key="1">
    <source>
        <dbReference type="PROSITE-ProRule" id="PRU00497"/>
    </source>
</evidence>
<feature type="region of interest" description="Disordered" evidence="2">
    <location>
        <begin position="54"/>
        <end position="143"/>
    </location>
</feature>
<evidence type="ECO:0008006" key="5">
    <source>
        <dbReference type="Google" id="ProtNLM"/>
    </source>
</evidence>
<dbReference type="AlphaFoldDB" id="A0A310SLJ1"/>
<reference evidence="3 4" key="1">
    <citation type="submission" date="2015-07" db="EMBL/GenBank/DDBJ databases">
        <title>The genome of Eufriesea mexicana.</title>
        <authorList>
            <person name="Pan H."/>
            <person name="Kapheim K."/>
        </authorList>
    </citation>
    <scope>NUCLEOTIDE SEQUENCE [LARGE SCALE GENOMIC DNA]</scope>
    <source>
        <strain evidence="3">0111107269</strain>
        <tissue evidence="3">Whole body</tissue>
    </source>
</reference>
<dbReference type="PANTHER" id="PTHR10380">
    <property type="entry name" value="CUTICLE PROTEIN"/>
    <property type="match status" value="1"/>
</dbReference>
<dbReference type="PROSITE" id="PS51155">
    <property type="entry name" value="CHIT_BIND_RR_2"/>
    <property type="match status" value="2"/>
</dbReference>
<dbReference type="OrthoDB" id="6371055at2759"/>
<accession>A0A310SLJ1</accession>
<feature type="compositionally biased region" description="Low complexity" evidence="2">
    <location>
        <begin position="134"/>
        <end position="143"/>
    </location>
</feature>
<sequence>MTRHNEDGSYSYGYEAADGSYKIESKYPTGEVYGKYGFVDDTGSVREVEYGASRRGFEPAGPGINVAPPTLTGNSIANPNEPEDDGQYKEDPSVYYTDPRYTNGERYEPVPRQPLVHNQPRPIPAPIYNPPRYPTQVQYQPKPQYQPEYRPQYRSQYQPQYQGQQQRPAYPAAPIQSGIQGRPAPNADPNAGSTVDYVILPDASNSAVYLLLQVFSLVAAILSVSAQQYQQPGANYVDDYSAYESPRPAHPTPRSYAADAVPNRQSAGPTTPKPTPVAILKQINRHNEDGSYTYGFEGADGSFKIETKLPTGEVKGKYGFVDDTGKVRVVEYGANQYGFQPAGEGITVAPPTLVDETTSKEALQAQSYQEEYQQPAARQPLRAAPAPAPRPAPLQQQLQQSSLSKPPIFTPAGPQHGIPKQSPILQSADESVPPSQLYNQGPAQFGPAPVQEHRSQPQPRSQSGGILDQLARDYALPQGVAPPLHDISFGYY</sequence>
<evidence type="ECO:0000256" key="2">
    <source>
        <dbReference type="SAM" id="MobiDB-lite"/>
    </source>
</evidence>
<keyword evidence="1" id="KW-0193">Cuticle</keyword>
<evidence type="ECO:0000313" key="4">
    <source>
        <dbReference type="Proteomes" id="UP000250275"/>
    </source>
</evidence>
<proteinExistence type="predicted"/>
<dbReference type="InterPro" id="IPR000618">
    <property type="entry name" value="Insect_cuticle"/>
</dbReference>
<organism evidence="3 4">
    <name type="scientific">Eufriesea mexicana</name>
    <dbReference type="NCBI Taxonomy" id="516756"/>
    <lineage>
        <taxon>Eukaryota</taxon>
        <taxon>Metazoa</taxon>
        <taxon>Ecdysozoa</taxon>
        <taxon>Arthropoda</taxon>
        <taxon>Hexapoda</taxon>
        <taxon>Insecta</taxon>
        <taxon>Pterygota</taxon>
        <taxon>Neoptera</taxon>
        <taxon>Endopterygota</taxon>
        <taxon>Hymenoptera</taxon>
        <taxon>Apocrita</taxon>
        <taxon>Aculeata</taxon>
        <taxon>Apoidea</taxon>
        <taxon>Anthophila</taxon>
        <taxon>Apidae</taxon>
        <taxon>Eufriesea</taxon>
    </lineage>
</organism>
<protein>
    <recommendedName>
        <fullName evidence="5">Cuticle protein 6</fullName>
    </recommendedName>
</protein>
<feature type="compositionally biased region" description="Low complexity" evidence="2">
    <location>
        <begin position="373"/>
        <end position="385"/>
    </location>
</feature>
<gene>
    <name evidence="3" type="ORF">WN48_05180</name>
</gene>
<name>A0A310SLJ1_9HYME</name>
<keyword evidence="4" id="KW-1185">Reference proteome</keyword>
<feature type="compositionally biased region" description="Polar residues" evidence="2">
    <location>
        <begin position="423"/>
        <end position="442"/>
    </location>
</feature>
<dbReference type="InterPro" id="IPR050468">
    <property type="entry name" value="Cuticle_Struct_Prot"/>
</dbReference>
<feature type="region of interest" description="Disordered" evidence="2">
    <location>
        <begin position="155"/>
        <end position="188"/>
    </location>
</feature>
<dbReference type="PANTHER" id="PTHR10380:SF234">
    <property type="entry name" value="CUTICULAR PROTEIN 97EA, ISOFORM A"/>
    <property type="match status" value="1"/>
</dbReference>
<dbReference type="EMBL" id="KQ762898">
    <property type="protein sequence ID" value="OAD55305.1"/>
    <property type="molecule type" value="Genomic_DNA"/>
</dbReference>
<dbReference type="Pfam" id="PF00379">
    <property type="entry name" value="Chitin_bind_4"/>
    <property type="match status" value="2"/>
</dbReference>